<reference evidence="2" key="1">
    <citation type="journal article" date="2023" name="G3 (Bethesda)">
        <title>A reference genome for the long-term kleptoplast-retaining sea slug Elysia crispata morphotype clarki.</title>
        <authorList>
            <person name="Eastman K.E."/>
            <person name="Pendleton A.L."/>
            <person name="Shaikh M.A."/>
            <person name="Suttiyut T."/>
            <person name="Ogas R."/>
            <person name="Tomko P."/>
            <person name="Gavelis G."/>
            <person name="Widhalm J.R."/>
            <person name="Wisecaver J.H."/>
        </authorList>
    </citation>
    <scope>NUCLEOTIDE SEQUENCE</scope>
    <source>
        <strain evidence="2">ECLA1</strain>
    </source>
</reference>
<feature type="compositionally biased region" description="Acidic residues" evidence="1">
    <location>
        <begin position="24"/>
        <end position="35"/>
    </location>
</feature>
<comment type="caution">
    <text evidence="2">The sequence shown here is derived from an EMBL/GenBank/DDBJ whole genome shotgun (WGS) entry which is preliminary data.</text>
</comment>
<dbReference type="AlphaFoldDB" id="A0AAE1BDP4"/>
<proteinExistence type="predicted"/>
<keyword evidence="3" id="KW-1185">Reference proteome</keyword>
<feature type="region of interest" description="Disordered" evidence="1">
    <location>
        <begin position="20"/>
        <end position="41"/>
    </location>
</feature>
<dbReference type="EMBL" id="JAWDGP010000029">
    <property type="protein sequence ID" value="KAK3804247.1"/>
    <property type="molecule type" value="Genomic_DNA"/>
</dbReference>
<evidence type="ECO:0000256" key="1">
    <source>
        <dbReference type="SAM" id="MobiDB-lite"/>
    </source>
</evidence>
<name>A0AAE1BDP4_9GAST</name>
<sequence length="102" mass="11083">MCSPTSVSLSCARMECEEYRGDSEVEPDSDHDDGDGYICGGAGGGGSHGGWLGHPLHNFHTTQPPVLWMFNLSFASPVWEVRSSLLNDDFPIMVVGSTHRLM</sequence>
<gene>
    <name evidence="2" type="ORF">RRG08_040754</name>
</gene>
<evidence type="ECO:0000313" key="2">
    <source>
        <dbReference type="EMBL" id="KAK3804247.1"/>
    </source>
</evidence>
<accession>A0AAE1BDP4</accession>
<protein>
    <submittedName>
        <fullName evidence="2">Uncharacterized protein</fullName>
    </submittedName>
</protein>
<organism evidence="2 3">
    <name type="scientific">Elysia crispata</name>
    <name type="common">lettuce slug</name>
    <dbReference type="NCBI Taxonomy" id="231223"/>
    <lineage>
        <taxon>Eukaryota</taxon>
        <taxon>Metazoa</taxon>
        <taxon>Spiralia</taxon>
        <taxon>Lophotrochozoa</taxon>
        <taxon>Mollusca</taxon>
        <taxon>Gastropoda</taxon>
        <taxon>Heterobranchia</taxon>
        <taxon>Euthyneura</taxon>
        <taxon>Panpulmonata</taxon>
        <taxon>Sacoglossa</taxon>
        <taxon>Placobranchoidea</taxon>
        <taxon>Plakobranchidae</taxon>
        <taxon>Elysia</taxon>
    </lineage>
</organism>
<evidence type="ECO:0000313" key="3">
    <source>
        <dbReference type="Proteomes" id="UP001283361"/>
    </source>
</evidence>
<dbReference type="Proteomes" id="UP001283361">
    <property type="component" value="Unassembled WGS sequence"/>
</dbReference>